<gene>
    <name evidence="1" type="ORF">VaNZ11_005512</name>
</gene>
<dbReference type="Proteomes" id="UP001165090">
    <property type="component" value="Unassembled WGS sequence"/>
</dbReference>
<dbReference type="EMBL" id="BSDZ01000013">
    <property type="protein sequence ID" value="GLI62768.1"/>
    <property type="molecule type" value="Genomic_DNA"/>
</dbReference>
<proteinExistence type="predicted"/>
<organism evidence="1 2">
    <name type="scientific">Volvox africanus</name>
    <dbReference type="NCBI Taxonomy" id="51714"/>
    <lineage>
        <taxon>Eukaryota</taxon>
        <taxon>Viridiplantae</taxon>
        <taxon>Chlorophyta</taxon>
        <taxon>core chlorophytes</taxon>
        <taxon>Chlorophyceae</taxon>
        <taxon>CS clade</taxon>
        <taxon>Chlamydomonadales</taxon>
        <taxon>Volvocaceae</taxon>
        <taxon>Volvox</taxon>
    </lineage>
</organism>
<comment type="caution">
    <text evidence="1">The sequence shown here is derived from an EMBL/GenBank/DDBJ whole genome shotgun (WGS) entry which is preliminary data.</text>
</comment>
<keyword evidence="2" id="KW-1185">Reference proteome</keyword>
<reference evidence="1 2" key="1">
    <citation type="journal article" date="2023" name="IScience">
        <title>Expanded male sex-determining region conserved during the evolution of homothallism in the green alga Volvox.</title>
        <authorList>
            <person name="Yamamoto K."/>
            <person name="Matsuzaki R."/>
            <person name="Mahakham W."/>
            <person name="Heman W."/>
            <person name="Sekimoto H."/>
            <person name="Kawachi M."/>
            <person name="Minakuchi Y."/>
            <person name="Toyoda A."/>
            <person name="Nozaki H."/>
        </authorList>
    </citation>
    <scope>NUCLEOTIDE SEQUENCE [LARGE SCALE GENOMIC DNA]</scope>
    <source>
        <strain evidence="1 2">NIES-4468</strain>
    </source>
</reference>
<name>A0ABQ5RZS9_9CHLO</name>
<accession>A0ABQ5RZS9</accession>
<evidence type="ECO:0000313" key="2">
    <source>
        <dbReference type="Proteomes" id="UP001165090"/>
    </source>
</evidence>
<evidence type="ECO:0000313" key="1">
    <source>
        <dbReference type="EMBL" id="GLI62768.1"/>
    </source>
</evidence>
<dbReference type="PANTHER" id="PTHR11439:SF483">
    <property type="entry name" value="PEPTIDE SYNTHASE GLIP-LIKE, PUTATIVE (AFU_ORTHOLOGUE AFUA_3G12920)-RELATED"/>
    <property type="match status" value="1"/>
</dbReference>
<protein>
    <recommendedName>
        <fullName evidence="3">Reverse transcriptase Ty1/copia-type domain-containing protein</fullName>
    </recommendedName>
</protein>
<sequence>MEVLSKFSMEGANKRCTPLDAGVRLTSEGGQLDTARFPYSELIGSLLYLSVYSRPDISFAVGALARHMSKPTVEHWNVAKGVLRYLSGTQGLGILFAGRLELSGFCDSDYAGALSRRSTSAYVFLLGNGAISWSSKLQPTVATSTAEAEYMASAAAIKEALWLRHLLHDLGVGVEAVPLRCDSTSCISMLVSPISTARTKHIDICHHFARQRVERGEIRMVQCTTAEQVADILTKALPKEKLRFCISGMGME</sequence>
<evidence type="ECO:0008006" key="3">
    <source>
        <dbReference type="Google" id="ProtNLM"/>
    </source>
</evidence>
<dbReference type="PANTHER" id="PTHR11439">
    <property type="entry name" value="GAG-POL-RELATED RETROTRANSPOSON"/>
    <property type="match status" value="1"/>
</dbReference>
<dbReference type="CDD" id="cd09272">
    <property type="entry name" value="RNase_HI_RT_Ty1"/>
    <property type="match status" value="1"/>
</dbReference>